<name>A0A0A9HMV2_ARUDO</name>
<dbReference type="AlphaFoldDB" id="A0A0A9HMV2"/>
<reference evidence="1" key="2">
    <citation type="journal article" date="2015" name="Data Brief">
        <title>Shoot transcriptome of the giant reed, Arundo donax.</title>
        <authorList>
            <person name="Barrero R.A."/>
            <person name="Guerrero F.D."/>
            <person name="Moolhuijzen P."/>
            <person name="Goolsby J.A."/>
            <person name="Tidwell J."/>
            <person name="Bellgard S.E."/>
            <person name="Bellgard M.I."/>
        </authorList>
    </citation>
    <scope>NUCLEOTIDE SEQUENCE</scope>
    <source>
        <tissue evidence="1">Shoot tissue taken approximately 20 cm above the soil surface</tissue>
    </source>
</reference>
<reference evidence="1" key="1">
    <citation type="submission" date="2014-09" db="EMBL/GenBank/DDBJ databases">
        <authorList>
            <person name="Magalhaes I.L.F."/>
            <person name="Oliveira U."/>
            <person name="Santos F.R."/>
            <person name="Vidigal T.H.D.A."/>
            <person name="Brescovit A.D."/>
            <person name="Santos A.J."/>
        </authorList>
    </citation>
    <scope>NUCLEOTIDE SEQUENCE</scope>
    <source>
        <tissue evidence="1">Shoot tissue taken approximately 20 cm above the soil surface</tissue>
    </source>
</reference>
<protein>
    <submittedName>
        <fullName evidence="1">Uncharacterized protein</fullName>
    </submittedName>
</protein>
<organism evidence="1">
    <name type="scientific">Arundo donax</name>
    <name type="common">Giant reed</name>
    <name type="synonym">Donax arundinaceus</name>
    <dbReference type="NCBI Taxonomy" id="35708"/>
    <lineage>
        <taxon>Eukaryota</taxon>
        <taxon>Viridiplantae</taxon>
        <taxon>Streptophyta</taxon>
        <taxon>Embryophyta</taxon>
        <taxon>Tracheophyta</taxon>
        <taxon>Spermatophyta</taxon>
        <taxon>Magnoliopsida</taxon>
        <taxon>Liliopsida</taxon>
        <taxon>Poales</taxon>
        <taxon>Poaceae</taxon>
        <taxon>PACMAD clade</taxon>
        <taxon>Arundinoideae</taxon>
        <taxon>Arundineae</taxon>
        <taxon>Arundo</taxon>
    </lineage>
</organism>
<sequence>MARLSLSSLLSTSCSCCCPSSSTSPLLSLARAHGCCGSLLW</sequence>
<dbReference type="PROSITE" id="PS51257">
    <property type="entry name" value="PROKAR_LIPOPROTEIN"/>
    <property type="match status" value="1"/>
</dbReference>
<proteinExistence type="predicted"/>
<dbReference type="EMBL" id="GBRH01161690">
    <property type="protein sequence ID" value="JAE36206.1"/>
    <property type="molecule type" value="Transcribed_RNA"/>
</dbReference>
<evidence type="ECO:0000313" key="1">
    <source>
        <dbReference type="EMBL" id="JAE36206.1"/>
    </source>
</evidence>
<accession>A0A0A9HMV2</accession>